<keyword evidence="2" id="KW-1185">Reference proteome</keyword>
<proteinExistence type="predicted"/>
<dbReference type="OrthoDB" id="2669721at2759"/>
<dbReference type="Proteomes" id="UP000054270">
    <property type="component" value="Unassembled WGS sequence"/>
</dbReference>
<name>A0A0D2N3G8_HYPSF</name>
<dbReference type="InterPro" id="IPR004242">
    <property type="entry name" value="Transposase_21"/>
</dbReference>
<reference evidence="2" key="1">
    <citation type="submission" date="2014-04" db="EMBL/GenBank/DDBJ databases">
        <title>Evolutionary Origins and Diversification of the Mycorrhizal Mutualists.</title>
        <authorList>
            <consortium name="DOE Joint Genome Institute"/>
            <consortium name="Mycorrhizal Genomics Consortium"/>
            <person name="Kohler A."/>
            <person name="Kuo A."/>
            <person name="Nagy L.G."/>
            <person name="Floudas D."/>
            <person name="Copeland A."/>
            <person name="Barry K.W."/>
            <person name="Cichocki N."/>
            <person name="Veneault-Fourrey C."/>
            <person name="LaButti K."/>
            <person name="Lindquist E.A."/>
            <person name="Lipzen A."/>
            <person name="Lundell T."/>
            <person name="Morin E."/>
            <person name="Murat C."/>
            <person name="Riley R."/>
            <person name="Ohm R."/>
            <person name="Sun H."/>
            <person name="Tunlid A."/>
            <person name="Henrissat B."/>
            <person name="Grigoriev I.V."/>
            <person name="Hibbett D.S."/>
            <person name="Martin F."/>
        </authorList>
    </citation>
    <scope>NUCLEOTIDE SEQUENCE [LARGE SCALE GENOMIC DNA]</scope>
    <source>
        <strain evidence="2">FD-334 SS-4</strain>
    </source>
</reference>
<evidence type="ECO:0000313" key="2">
    <source>
        <dbReference type="Proteomes" id="UP000054270"/>
    </source>
</evidence>
<dbReference type="EMBL" id="KN817714">
    <property type="protein sequence ID" value="KJA13779.1"/>
    <property type="molecule type" value="Genomic_DNA"/>
</dbReference>
<dbReference type="PANTHER" id="PTHR46579">
    <property type="entry name" value="F5/8 TYPE C DOMAIN-CONTAINING PROTEIN-RELATED"/>
    <property type="match status" value="1"/>
</dbReference>
<dbReference type="AlphaFoldDB" id="A0A0D2N3G8"/>
<dbReference type="PANTHER" id="PTHR46579:SF1">
    <property type="entry name" value="F5_8 TYPE C DOMAIN-CONTAINING PROTEIN"/>
    <property type="match status" value="1"/>
</dbReference>
<organism evidence="1 2">
    <name type="scientific">Hypholoma sublateritium (strain FD-334 SS-4)</name>
    <dbReference type="NCBI Taxonomy" id="945553"/>
    <lineage>
        <taxon>Eukaryota</taxon>
        <taxon>Fungi</taxon>
        <taxon>Dikarya</taxon>
        <taxon>Basidiomycota</taxon>
        <taxon>Agaricomycotina</taxon>
        <taxon>Agaricomycetes</taxon>
        <taxon>Agaricomycetidae</taxon>
        <taxon>Agaricales</taxon>
        <taxon>Agaricineae</taxon>
        <taxon>Strophariaceae</taxon>
        <taxon>Hypholoma</taxon>
    </lineage>
</organism>
<feature type="non-terminal residue" evidence="1">
    <location>
        <position position="1"/>
    </location>
</feature>
<sequence>EPDDLDDVAPTPVATLEDLKVVQQFIDRVRNATLDNDCLPDEVIARLRNAPTETFHLDEQDPLRTALELFLATVTASEAVFDKSRNVIQRTLKRKLGEDCDIIPSLYQVKERIKEITGVYPLMHDMCPNTCIAYTGPFSELDTCPKCDLPRYNPQVLATSGGVRKIPQRRFVTLPVGPQLQALWRTPEGAQAMRYRQNFTKSLLQKAANRPDKKVIIDEYEDIFHGAEYLDAVCSGAIKDNDMVLMMSIDGAQLYESKQSDCWIYIWIVLDLAPEVRYKKRHIFPGGFFPGPNKPGNIESFLFPGFHHVSALMKEGLSIWDASENKSFISKIFILLGLADGPGLTYLNGLTGHSGAYGCRLYCSVKGRRREGGNHYYPAHLKPENYSVDGCDHEDVNIRHLPIGKVSDYLTGLNTVLGSRTQAEHQRYRKMTGISRPSIFSAFERTLSLPRCFGGDLMHLVLNLIDLLLALWRGTMECDPTDSKHTWGWLVLVGDVWKIHGQRVADCTPYLPGSFDRPPRNPAEKISSGYKAWECLTYLFGLGPGLFHGILPTQYWKNYCKLVSGFRLLHQRTITTKHLVHSHSLLLDFVTGFEELYYQRKSSRIHFCRQSVHAVVHIPTEVFPTEVPRLGPGCTYTQWPMERSIGNLTEEIKQHSQPYANLAEHGAQRAQVNALVALVPDLEQKKPLSHLSKDIGNSFILSMADTCARSISAAEMHAIQDFYLTHNIQINPDFRLVKWGRLLLPNLQFVRTAWKEAPKALNKVRISRNIMVSFQATKNYSHFELVFSVLQKYDDKKPIFWGSSILFSSKNT</sequence>
<dbReference type="STRING" id="945553.A0A0D2N3G8"/>
<gene>
    <name evidence="1" type="ORF">HYPSUDRAFT_151159</name>
</gene>
<evidence type="ECO:0000313" key="1">
    <source>
        <dbReference type="EMBL" id="KJA13779.1"/>
    </source>
</evidence>
<protein>
    <submittedName>
        <fullName evidence="1">Uncharacterized protein</fullName>
    </submittedName>
</protein>
<accession>A0A0D2N3G8</accession>
<dbReference type="OMA" id="VHIPTEV"/>
<dbReference type="Pfam" id="PF02992">
    <property type="entry name" value="Transposase_21"/>
    <property type="match status" value="1"/>
</dbReference>